<protein>
    <submittedName>
        <fullName evidence="3">Lipoprotein</fullName>
    </submittedName>
</protein>
<evidence type="ECO:0000313" key="3">
    <source>
        <dbReference type="EMBL" id="GGA58032.1"/>
    </source>
</evidence>
<evidence type="ECO:0000259" key="2">
    <source>
        <dbReference type="PROSITE" id="PS50983"/>
    </source>
</evidence>
<dbReference type="InterPro" id="IPR050902">
    <property type="entry name" value="ABC_Transporter_SBP"/>
</dbReference>
<feature type="domain" description="Fe/B12 periplasmic-binding" evidence="2">
    <location>
        <begin position="41"/>
        <end position="310"/>
    </location>
</feature>
<dbReference type="PANTHER" id="PTHR30535:SF7">
    <property type="entry name" value="IRON(III) DICITRATE-BINDING PROTEIN"/>
    <property type="match status" value="1"/>
</dbReference>
<dbReference type="Gene3D" id="3.40.50.1980">
    <property type="entry name" value="Nitrogenase molybdenum iron protein domain"/>
    <property type="match status" value="2"/>
</dbReference>
<evidence type="ECO:0000313" key="4">
    <source>
        <dbReference type="Proteomes" id="UP000596977"/>
    </source>
</evidence>
<sequence length="310" mass="33466">MTMRKLALAFSLSLFATGAMAQNLTIESCDSVSTLDAVPSRAITLNQQATEVMLALGLEDHMIGTAYIDDAIPEQWLEAYNSVPVLAERFPAREVVLAEDPDFLFAGFASAFNDRNLGAESEWHDIGVATYLVHAECRNLHPADVRMTTDSIFIDIERIAALFGVEAEGEAIAADIETRLAAAGRPGEGLKAFLYDSGTDTAFSAGCCGAPGLLLETAGFENIGADVEGRWADLAWEAVVTAEPDVIILIEAEWSTAEDKRNHLLNDPVLSELEAVREERFIVVPFSETLLGLRFVDGVERLAAALSEGN</sequence>
<keyword evidence="1" id="KW-0732">Signal</keyword>
<dbReference type="RefSeq" id="WP_127073737.1">
    <property type="nucleotide sequence ID" value="NZ_BMKB01000005.1"/>
</dbReference>
<dbReference type="Pfam" id="PF01497">
    <property type="entry name" value="Peripla_BP_2"/>
    <property type="match status" value="1"/>
</dbReference>
<dbReference type="EMBL" id="BMKB01000005">
    <property type="protein sequence ID" value="GGA58032.1"/>
    <property type="molecule type" value="Genomic_DNA"/>
</dbReference>
<proteinExistence type="predicted"/>
<evidence type="ECO:0000256" key="1">
    <source>
        <dbReference type="SAM" id="SignalP"/>
    </source>
</evidence>
<accession>A0A916RL75</accession>
<feature type="chain" id="PRO_5036710699" evidence="1">
    <location>
        <begin position="22"/>
        <end position="310"/>
    </location>
</feature>
<keyword evidence="4" id="KW-1185">Reference proteome</keyword>
<organism evidence="3 4">
    <name type="scientific">Pelagibacterium lentulum</name>
    <dbReference type="NCBI Taxonomy" id="2029865"/>
    <lineage>
        <taxon>Bacteria</taxon>
        <taxon>Pseudomonadati</taxon>
        <taxon>Pseudomonadota</taxon>
        <taxon>Alphaproteobacteria</taxon>
        <taxon>Hyphomicrobiales</taxon>
        <taxon>Devosiaceae</taxon>
        <taxon>Pelagibacterium</taxon>
    </lineage>
</organism>
<dbReference type="Proteomes" id="UP000596977">
    <property type="component" value="Unassembled WGS sequence"/>
</dbReference>
<dbReference type="SUPFAM" id="SSF53807">
    <property type="entry name" value="Helical backbone' metal receptor"/>
    <property type="match status" value="1"/>
</dbReference>
<keyword evidence="3" id="KW-0449">Lipoprotein</keyword>
<dbReference type="OrthoDB" id="9797850at2"/>
<reference evidence="3 4" key="1">
    <citation type="journal article" date="2014" name="Int. J. Syst. Evol. Microbiol.">
        <title>Complete genome sequence of Corynebacterium casei LMG S-19264T (=DSM 44701T), isolated from a smear-ripened cheese.</title>
        <authorList>
            <consortium name="US DOE Joint Genome Institute (JGI-PGF)"/>
            <person name="Walter F."/>
            <person name="Albersmeier A."/>
            <person name="Kalinowski J."/>
            <person name="Ruckert C."/>
        </authorList>
    </citation>
    <scope>NUCLEOTIDE SEQUENCE [LARGE SCALE GENOMIC DNA]</scope>
    <source>
        <strain evidence="3 4">CGMCC 1.15896</strain>
    </source>
</reference>
<dbReference type="AlphaFoldDB" id="A0A916RL75"/>
<feature type="signal peptide" evidence="1">
    <location>
        <begin position="1"/>
        <end position="21"/>
    </location>
</feature>
<name>A0A916RL75_9HYPH</name>
<dbReference type="InterPro" id="IPR002491">
    <property type="entry name" value="ABC_transptr_periplasmic_BD"/>
</dbReference>
<dbReference type="PANTHER" id="PTHR30535">
    <property type="entry name" value="VITAMIN B12-BINDING PROTEIN"/>
    <property type="match status" value="1"/>
</dbReference>
<dbReference type="PROSITE" id="PS50983">
    <property type="entry name" value="FE_B12_PBP"/>
    <property type="match status" value="1"/>
</dbReference>
<comment type="caution">
    <text evidence="3">The sequence shown here is derived from an EMBL/GenBank/DDBJ whole genome shotgun (WGS) entry which is preliminary data.</text>
</comment>
<gene>
    <name evidence="3" type="ORF">GCM10011499_30310</name>
</gene>